<organism evidence="3 4">
    <name type="scientific">Lyophyllum shimeji</name>
    <name type="common">Hon-shimeji</name>
    <name type="synonym">Tricholoma shimeji</name>
    <dbReference type="NCBI Taxonomy" id="47721"/>
    <lineage>
        <taxon>Eukaryota</taxon>
        <taxon>Fungi</taxon>
        <taxon>Dikarya</taxon>
        <taxon>Basidiomycota</taxon>
        <taxon>Agaricomycotina</taxon>
        <taxon>Agaricomycetes</taxon>
        <taxon>Agaricomycetidae</taxon>
        <taxon>Agaricales</taxon>
        <taxon>Tricholomatineae</taxon>
        <taxon>Lyophyllaceae</taxon>
        <taxon>Lyophyllum</taxon>
    </lineage>
</organism>
<evidence type="ECO:0000313" key="3">
    <source>
        <dbReference type="EMBL" id="GLB35456.1"/>
    </source>
</evidence>
<reference evidence="3" key="1">
    <citation type="submission" date="2022-07" db="EMBL/GenBank/DDBJ databases">
        <title>The genome of Lyophyllum shimeji provides insight into the initial evolution of ectomycorrhizal fungal genome.</title>
        <authorList>
            <person name="Kobayashi Y."/>
            <person name="Shibata T."/>
            <person name="Hirakawa H."/>
            <person name="Shigenobu S."/>
            <person name="Nishiyama T."/>
            <person name="Yamada A."/>
            <person name="Hasebe M."/>
            <person name="Kawaguchi M."/>
        </authorList>
    </citation>
    <scope>NUCLEOTIDE SEQUENCE</scope>
    <source>
        <strain evidence="3">AT787</strain>
    </source>
</reference>
<dbReference type="Pfam" id="PF20236">
    <property type="entry name" value="DUF6593"/>
    <property type="match status" value="1"/>
</dbReference>
<dbReference type="InterPro" id="IPR046528">
    <property type="entry name" value="DUF6593"/>
</dbReference>
<sequence length="205" mass="22649">MEFFLVPNDPLRTVLVSPNGVAHYQISTSKETNGAHLSLIQRPADSEADSIVAEIEWGTFGTPTFVRCPLLRGLGRCVGKLGLGITARTFLYRRGLFSKSRYFIGDDGMEYRWKLRRGIGYVLTSSGDNEEIARYTSAITVEGLFAGQRKSFLRIQPCSVDLDLVVLSFMIMEKKRRERAGDGTKLVAHDREPQGDGAADGVGEA</sequence>
<dbReference type="EMBL" id="BRPK01000002">
    <property type="protein sequence ID" value="GLB35456.1"/>
    <property type="molecule type" value="Genomic_DNA"/>
</dbReference>
<feature type="region of interest" description="Disordered" evidence="1">
    <location>
        <begin position="180"/>
        <end position="205"/>
    </location>
</feature>
<evidence type="ECO:0000313" key="4">
    <source>
        <dbReference type="Proteomes" id="UP001063166"/>
    </source>
</evidence>
<evidence type="ECO:0000256" key="1">
    <source>
        <dbReference type="SAM" id="MobiDB-lite"/>
    </source>
</evidence>
<accession>A0A9P3ULJ7</accession>
<dbReference type="AlphaFoldDB" id="A0A9P3ULJ7"/>
<evidence type="ECO:0000259" key="2">
    <source>
        <dbReference type="Pfam" id="PF20236"/>
    </source>
</evidence>
<name>A0A9P3ULJ7_LYOSH</name>
<dbReference type="Proteomes" id="UP001063166">
    <property type="component" value="Unassembled WGS sequence"/>
</dbReference>
<proteinExistence type="predicted"/>
<gene>
    <name evidence="3" type="ORF">LshimejAT787_0210210</name>
</gene>
<feature type="domain" description="DUF6593" evidence="2">
    <location>
        <begin position="8"/>
        <end position="178"/>
    </location>
</feature>
<comment type="caution">
    <text evidence="3">The sequence shown here is derived from an EMBL/GenBank/DDBJ whole genome shotgun (WGS) entry which is preliminary data.</text>
</comment>
<feature type="compositionally biased region" description="Basic and acidic residues" evidence="1">
    <location>
        <begin position="180"/>
        <end position="194"/>
    </location>
</feature>
<dbReference type="OrthoDB" id="2798132at2759"/>
<keyword evidence="4" id="KW-1185">Reference proteome</keyword>
<protein>
    <recommendedName>
        <fullName evidence="2">DUF6593 domain-containing protein</fullName>
    </recommendedName>
</protein>